<evidence type="ECO:0000313" key="2">
    <source>
        <dbReference type="EMBL" id="KAF9605076.1"/>
    </source>
</evidence>
<organism evidence="2 3">
    <name type="scientific">Coptis chinensis</name>
    <dbReference type="NCBI Taxonomy" id="261450"/>
    <lineage>
        <taxon>Eukaryota</taxon>
        <taxon>Viridiplantae</taxon>
        <taxon>Streptophyta</taxon>
        <taxon>Embryophyta</taxon>
        <taxon>Tracheophyta</taxon>
        <taxon>Spermatophyta</taxon>
        <taxon>Magnoliopsida</taxon>
        <taxon>Ranunculales</taxon>
        <taxon>Ranunculaceae</taxon>
        <taxon>Coptidoideae</taxon>
        <taxon>Coptis</taxon>
    </lineage>
</organism>
<evidence type="ECO:0000313" key="3">
    <source>
        <dbReference type="Proteomes" id="UP000631114"/>
    </source>
</evidence>
<dbReference type="OrthoDB" id="10255522at2759"/>
<comment type="caution">
    <text evidence="2">The sequence shown here is derived from an EMBL/GenBank/DDBJ whole genome shotgun (WGS) entry which is preliminary data.</text>
</comment>
<accession>A0A835HUM5</accession>
<dbReference type="GO" id="GO:0051015">
    <property type="term" value="F:actin filament binding"/>
    <property type="evidence" value="ECO:0007669"/>
    <property type="project" value="TreeGrafter"/>
</dbReference>
<dbReference type="InterPro" id="IPR051861">
    <property type="entry name" value="NET_actin-binding_domain"/>
</dbReference>
<feature type="coiled-coil region" evidence="1">
    <location>
        <begin position="708"/>
        <end position="812"/>
    </location>
</feature>
<dbReference type="PANTHER" id="PTHR32258:SF6">
    <property type="entry name" value="PROTEIN NETWORKED 1A"/>
    <property type="match status" value="1"/>
</dbReference>
<name>A0A835HUM5_9MAGN</name>
<reference evidence="2 3" key="1">
    <citation type="submission" date="2020-10" db="EMBL/GenBank/DDBJ databases">
        <title>The Coptis chinensis genome and diversification of protoberbering-type alkaloids.</title>
        <authorList>
            <person name="Wang B."/>
            <person name="Shu S."/>
            <person name="Song C."/>
            <person name="Liu Y."/>
        </authorList>
    </citation>
    <scope>NUCLEOTIDE SEQUENCE [LARGE SCALE GENOMIC DNA]</scope>
    <source>
        <strain evidence="2">HL-2020</strain>
        <tissue evidence="2">Leaf</tissue>
    </source>
</reference>
<gene>
    <name evidence="2" type="ORF">IFM89_013746</name>
</gene>
<feature type="coiled-coil region" evidence="1">
    <location>
        <begin position="1132"/>
        <end position="1159"/>
    </location>
</feature>
<evidence type="ECO:0000256" key="1">
    <source>
        <dbReference type="SAM" id="Coils"/>
    </source>
</evidence>
<proteinExistence type="predicted"/>
<protein>
    <submittedName>
        <fullName evidence="2">Uncharacterized protein</fullName>
    </submittedName>
</protein>
<sequence>MYELEKKLSCVQEDRGNERAIEAESKAQLLKQALARVEAEKEASLLQYSQCLQKISNLESNVFLAEENARKFYERAVGAETEVQFLKESISQLHEEKEAASLQYQLSLERISNLQSELSHAQEEARRLSNVIVMGYAKLNSTEEQYLQLEKENRSLQEEIDALVEMMETQKQELSEKHEELDRLQLCIQEEAWRVNDENKILKEQNLSSASSIKNLQDEILRLSGAEMKLGKEVEVLVDQRDALQQEIYGLKEEMNNLKKQHLCVMEQMELVGLKPDSFMTSVKSLQEENSSLRETCQKDNDEKVSLLEKLNNFENLYKRNALLESCLSDANARLELLREKVKALEETCQYLRGETFTLVDEKEALISQLEVTNGNIEKLSEKNTLLETFLFDAHVERVWLRGKSKCLEDFCLSLDSEKSDLLAANEFLVSQSKGIQKKMGDLEERYTDLEEKHLGLKKELESRIHQVEDVQVTLVLEKEEHANFILSSGTQLAHLKGNINALQEEGMRRMKDFEEEENKTVKAQLEMFILQRCIQDMEEKFWALFIEYQQHLETSVLSENRVVNLGRENFEQQVKVNSLVDQVGCLRLAICQIALSLEFNPDYECQGKIEQDQILLQLAMGKIKDLKESVWTIEDEKYQLLFENSILLTLFDQLRLEEASIESERSILDTDLRLRTEELLLLQSEKNVLRNASDELNHQIGIGKDLLNQKEVKLSEAEQRLQAIEGENNELNIKLSDLNRECNETRVLKEVLEKKILNISVDNTRKDKEIECLHETTEKLELEVAKLHESIEEQRVKTDDLRSELQKQINAVELWESEAEIMYDNCQITTIHAALFKEKVYELAGACERLQNERDSKTKNVEQLIERLVALECENKGLNCNLAGYSHIMVSLRDSVTSLEDCVFRQTKDYAADNQEPEVADLASHQCDSSYKELTENQGLEGGHEVSDMLELQYRIKNIECSMVEQKRLMLQENTDKDIRLEAAMKEIQKLEQFGNESSNLRLCNTEPDFSEVGDGILVKDIPLDKVSHCSSYDHGFGPRALSRREDSVTNELIVESWETVEQGFDLDFAFNQQRKLSAVHTEEKSDCYQMEALEDKSECPSSEIQSEEVGIVSEGVMVHQGDKRKVLERLASDKQKLLNLQVTVEDLKKKVEQFERCRIPKDTEYSTVKEHLKEVEAAISQLIGTNGKLAKKAGGHSVTSNRKVAEDLEETGKGRRCRISEQARRVSEKIGRLQLEVQRIQFSLLRLEGAKGTKAADRKVLLKDYLYGIQKSRPIDKRKKRLFFSCVKPPST</sequence>
<dbReference type="Proteomes" id="UP000631114">
    <property type="component" value="Unassembled WGS sequence"/>
</dbReference>
<dbReference type="PANTHER" id="PTHR32258">
    <property type="entry name" value="PROTEIN NETWORKED 4A"/>
    <property type="match status" value="1"/>
</dbReference>
<keyword evidence="3" id="KW-1185">Reference proteome</keyword>
<dbReference type="GO" id="GO:0005886">
    <property type="term" value="C:plasma membrane"/>
    <property type="evidence" value="ECO:0007669"/>
    <property type="project" value="TreeGrafter"/>
</dbReference>
<feature type="coiled-coil region" evidence="1">
    <location>
        <begin position="234"/>
        <end position="383"/>
    </location>
</feature>
<dbReference type="EMBL" id="JADFTS010000005">
    <property type="protein sequence ID" value="KAF9605076.1"/>
    <property type="molecule type" value="Genomic_DNA"/>
</dbReference>
<feature type="coiled-coil region" evidence="1">
    <location>
        <begin position="20"/>
        <end position="47"/>
    </location>
</feature>
<feature type="coiled-coil region" evidence="1">
    <location>
        <begin position="433"/>
        <end position="460"/>
    </location>
</feature>
<feature type="coiled-coil region" evidence="1">
    <location>
        <begin position="76"/>
        <end position="187"/>
    </location>
</feature>
<feature type="coiled-coil region" evidence="1">
    <location>
        <begin position="848"/>
        <end position="882"/>
    </location>
</feature>
<keyword evidence="1" id="KW-0175">Coiled coil</keyword>